<dbReference type="Gene3D" id="1.25.40.20">
    <property type="entry name" value="Ankyrin repeat-containing domain"/>
    <property type="match status" value="2"/>
</dbReference>
<dbReference type="SMART" id="SM00248">
    <property type="entry name" value="ANK"/>
    <property type="match status" value="9"/>
</dbReference>
<evidence type="ECO:0000256" key="3">
    <source>
        <dbReference type="PROSITE-ProRule" id="PRU00023"/>
    </source>
</evidence>
<dbReference type="Pfam" id="PF12796">
    <property type="entry name" value="Ank_2"/>
    <property type="match status" value="1"/>
</dbReference>
<dbReference type="PANTHER" id="PTHR24123">
    <property type="entry name" value="ANKYRIN REPEAT-CONTAINING"/>
    <property type="match status" value="1"/>
</dbReference>
<gene>
    <name evidence="4" type="ORF">CLO192961_LOCUS396664</name>
</gene>
<feature type="repeat" description="ANK" evidence="3">
    <location>
        <begin position="221"/>
        <end position="243"/>
    </location>
</feature>
<organism evidence="4 5">
    <name type="scientific">Bionectria ochroleuca</name>
    <name type="common">Gliocladium roseum</name>
    <dbReference type="NCBI Taxonomy" id="29856"/>
    <lineage>
        <taxon>Eukaryota</taxon>
        <taxon>Fungi</taxon>
        <taxon>Dikarya</taxon>
        <taxon>Ascomycota</taxon>
        <taxon>Pezizomycotina</taxon>
        <taxon>Sordariomycetes</taxon>
        <taxon>Hypocreomycetidae</taxon>
        <taxon>Hypocreales</taxon>
        <taxon>Bionectriaceae</taxon>
        <taxon>Clonostachys</taxon>
    </lineage>
</organism>
<name>A0ABY6UUB4_BIOOC</name>
<accession>A0ABY6UUB4</accession>
<evidence type="ECO:0000256" key="1">
    <source>
        <dbReference type="ARBA" id="ARBA00022737"/>
    </source>
</evidence>
<keyword evidence="1" id="KW-0677">Repeat</keyword>
<reference evidence="4 5" key="1">
    <citation type="submission" date="2019-06" db="EMBL/GenBank/DDBJ databases">
        <authorList>
            <person name="Broberg M."/>
        </authorList>
    </citation>
    <scope>NUCLEOTIDE SEQUENCE [LARGE SCALE GENOMIC DNA]</scope>
</reference>
<keyword evidence="5" id="KW-1185">Reference proteome</keyword>
<dbReference type="PRINTS" id="PR01415">
    <property type="entry name" value="ANKYRIN"/>
</dbReference>
<keyword evidence="2 3" id="KW-0040">ANK repeat</keyword>
<dbReference type="InterPro" id="IPR051165">
    <property type="entry name" value="Multifunctional_ANK_Repeat"/>
</dbReference>
<dbReference type="EMBL" id="CABFNS010000897">
    <property type="protein sequence ID" value="VUC34831.1"/>
    <property type="molecule type" value="Genomic_DNA"/>
</dbReference>
<dbReference type="PANTHER" id="PTHR24123:SF33">
    <property type="entry name" value="PROTEIN HOS4"/>
    <property type="match status" value="1"/>
</dbReference>
<dbReference type="InterPro" id="IPR002110">
    <property type="entry name" value="Ankyrin_rpt"/>
</dbReference>
<protein>
    <recommendedName>
        <fullName evidence="6">F-box domain-containing protein</fullName>
    </recommendedName>
</protein>
<evidence type="ECO:0000313" key="4">
    <source>
        <dbReference type="EMBL" id="VUC34831.1"/>
    </source>
</evidence>
<dbReference type="SUPFAM" id="SSF48403">
    <property type="entry name" value="Ankyrin repeat"/>
    <property type="match status" value="1"/>
</dbReference>
<proteinExistence type="predicted"/>
<dbReference type="Proteomes" id="UP000766486">
    <property type="component" value="Unassembled WGS sequence"/>
</dbReference>
<sequence>MDSTDSPRPPEPLKLPLEIWIVIAQKIPNLGDLAALARVSRAHHGVLNSVLYKAAAASSSRLRAIFWGVVHDLPGTVSKCLIAGVDVNSTWQNQGRHARPNDVPDHGDDGTEITPQGSFLVSYWSPIHVAAAHDNMEMLELLLQHGAQADKACQGMCRCHRWPLGINVVSTRENFGPEPPDWTPFHIAICSGESLSMAKYLSQLCSMNVETLERDPNRRPLGLTPLHAASIAGRIDIVKWLINDVEGTEVDSRDDYNRQTALAYAYIYANCGADINTTSPGPLDHADARLPVHRGTMLYHAVTCQKLYRARKLIERGADPVLTDSLQGDEKPLIHLLCRKPWELVHASASRDFEEDGLELLECFLNLGLDFESTAEGYTALGHAAGAMNIAAIRRLSQAGAYVDGEPELDRCSPLAHACENTWDRPLLETVELLLELGASPNKIAFNSMSPLWVLSSICNGGPDTQEVTELLLRHGSLPGRGNCSNCGPRIISDFAFTVNDVDFMNLSALDHRVKESNLEEFKMLLGHYTPTGGEMLRFWQIACSHFDSEMARFILSIDRYCVIAHRLPDTLVHFLAVDTVDIVVTLLEQGTDPHLLWYEATPLQHMLCLPKWPMSAKLPIIIALMEAGSSIHSITEPLPHPQFIVSTPLGMAIQGLEPFAEIVDSMLEHQPLRSHGQGLVDKYIIQACCFGNAKALQAIIRSTEAALPIIETEAGVLVRHLLHGIPFRQTSVRDMMATIDCLKLLFEAGRVDLAADEKEASDAESIKQKLLKFTQFEPPLGYTTDVRGAAWGDEQEAIDGESIKQKLLKFTQLDLPLGDTAEIRGAAWCFQQRMELGPDDQEVVFKPQTMSMYFQLQMSVRQVGIIVGDPARHLNVISANQPTSN</sequence>
<evidence type="ECO:0000313" key="5">
    <source>
        <dbReference type="Proteomes" id="UP000766486"/>
    </source>
</evidence>
<dbReference type="Pfam" id="PF00023">
    <property type="entry name" value="Ank"/>
    <property type="match status" value="1"/>
</dbReference>
<dbReference type="PROSITE" id="PS50297">
    <property type="entry name" value="ANK_REP_REGION"/>
    <property type="match status" value="2"/>
</dbReference>
<dbReference type="PROSITE" id="PS50088">
    <property type="entry name" value="ANK_REPEAT"/>
    <property type="match status" value="2"/>
</dbReference>
<dbReference type="InterPro" id="IPR036770">
    <property type="entry name" value="Ankyrin_rpt-contain_sf"/>
</dbReference>
<feature type="repeat" description="ANK" evidence="3">
    <location>
        <begin position="122"/>
        <end position="154"/>
    </location>
</feature>
<comment type="caution">
    <text evidence="4">The sequence shown here is derived from an EMBL/GenBank/DDBJ whole genome shotgun (WGS) entry which is preliminary data.</text>
</comment>
<evidence type="ECO:0008006" key="6">
    <source>
        <dbReference type="Google" id="ProtNLM"/>
    </source>
</evidence>
<evidence type="ECO:0000256" key="2">
    <source>
        <dbReference type="ARBA" id="ARBA00023043"/>
    </source>
</evidence>